<sequence>MKTLKSFDYKILSGYIENYQTLVDEYKTQASQMTEQRYNRVKSIVKGITEVYNNATLQEQQLIKMLWWDKQPYDIIADVLGITEYTIKHAREVILRRVAERSTYL</sequence>
<accession>A0A2H4JEA5</accession>
<evidence type="ECO:0000313" key="1">
    <source>
        <dbReference type="EMBL" id="ASN72453.1"/>
    </source>
</evidence>
<dbReference type="EMBL" id="MF417954">
    <property type="protein sequence ID" value="ASN72453.1"/>
    <property type="molecule type" value="Genomic_DNA"/>
</dbReference>
<name>A0A2H4JEA5_9CAUD</name>
<organism evidence="1">
    <name type="scientific">uncultured Caudovirales phage</name>
    <dbReference type="NCBI Taxonomy" id="2100421"/>
    <lineage>
        <taxon>Viruses</taxon>
        <taxon>Duplodnaviria</taxon>
        <taxon>Heunggongvirae</taxon>
        <taxon>Uroviricota</taxon>
        <taxon>Caudoviricetes</taxon>
        <taxon>Peduoviridae</taxon>
        <taxon>Maltschvirus</taxon>
        <taxon>Maltschvirus maltsch</taxon>
    </lineage>
</organism>
<reference evidence="1" key="1">
    <citation type="submission" date="2017-06" db="EMBL/GenBank/DDBJ databases">
        <title>Novel phages from South African skin metaviromes.</title>
        <authorList>
            <person name="van Zyl L.J."/>
            <person name="Abrahams Y."/>
            <person name="Stander E.A."/>
            <person name="Kirby B.M."/>
            <person name="Clavaud C."/>
            <person name="Farcet C."/>
            <person name="Breton L."/>
            <person name="Trindade M.I."/>
        </authorList>
    </citation>
    <scope>NUCLEOTIDE SEQUENCE</scope>
</reference>
<gene>
    <name evidence="1" type="ORF">8AX7_13</name>
</gene>
<protein>
    <submittedName>
        <fullName evidence="1">Uncharacterized protein</fullName>
    </submittedName>
</protein>
<proteinExistence type="predicted"/>